<dbReference type="Pfam" id="PF02852">
    <property type="entry name" value="Pyr_redox_dim"/>
    <property type="match status" value="1"/>
</dbReference>
<gene>
    <name evidence="8" type="ORF">SAMN02910265_03040</name>
</gene>
<dbReference type="PANTHER" id="PTHR43429:SF1">
    <property type="entry name" value="NAD(P)H SULFUR OXIDOREDUCTASE (COA-DEPENDENT)"/>
    <property type="match status" value="1"/>
</dbReference>
<dbReference type="Proteomes" id="UP000183190">
    <property type="component" value="Unassembled WGS sequence"/>
</dbReference>
<dbReference type="PRINTS" id="PR00368">
    <property type="entry name" value="FADPNR"/>
</dbReference>
<evidence type="ECO:0000259" key="7">
    <source>
        <dbReference type="PROSITE" id="PS50206"/>
    </source>
</evidence>
<evidence type="ECO:0000256" key="1">
    <source>
        <dbReference type="ARBA" id="ARBA00001974"/>
    </source>
</evidence>
<evidence type="ECO:0000256" key="3">
    <source>
        <dbReference type="ARBA" id="ARBA00022630"/>
    </source>
</evidence>
<dbReference type="Pfam" id="PF07992">
    <property type="entry name" value="Pyr_redox_2"/>
    <property type="match status" value="1"/>
</dbReference>
<feature type="domain" description="Rhodanese" evidence="7">
    <location>
        <begin position="460"/>
        <end position="540"/>
    </location>
</feature>
<organism evidence="8 9">
    <name type="scientific">Ruminococcus flavefaciens</name>
    <dbReference type="NCBI Taxonomy" id="1265"/>
    <lineage>
        <taxon>Bacteria</taxon>
        <taxon>Bacillati</taxon>
        <taxon>Bacillota</taxon>
        <taxon>Clostridia</taxon>
        <taxon>Eubacteriales</taxon>
        <taxon>Oscillospiraceae</taxon>
        <taxon>Ruminococcus</taxon>
    </lineage>
</organism>
<dbReference type="InterPro" id="IPR036188">
    <property type="entry name" value="FAD/NAD-bd_sf"/>
</dbReference>
<keyword evidence="4" id="KW-0274">FAD</keyword>
<dbReference type="PRINTS" id="PR00411">
    <property type="entry name" value="PNDRDTASEI"/>
</dbReference>
<dbReference type="InterPro" id="IPR036873">
    <property type="entry name" value="Rhodanese-like_dom_sf"/>
</dbReference>
<evidence type="ECO:0000256" key="4">
    <source>
        <dbReference type="ARBA" id="ARBA00022827"/>
    </source>
</evidence>
<dbReference type="InterPro" id="IPR016156">
    <property type="entry name" value="FAD/NAD-linked_Rdtase_dimer_sf"/>
</dbReference>
<evidence type="ECO:0000313" key="9">
    <source>
        <dbReference type="Proteomes" id="UP000183190"/>
    </source>
</evidence>
<dbReference type="RefSeq" id="WP_074718905.1">
    <property type="nucleotide sequence ID" value="NZ_FNWV01000018.1"/>
</dbReference>
<protein>
    <submittedName>
        <fullName evidence="8">NADPH-dependent 2,4-dienoyl-CoA reductase, sulfur reductase</fullName>
    </submittedName>
</protein>
<dbReference type="InterPro" id="IPR001763">
    <property type="entry name" value="Rhodanese-like_dom"/>
</dbReference>
<evidence type="ECO:0000256" key="6">
    <source>
        <dbReference type="ARBA" id="ARBA00023284"/>
    </source>
</evidence>
<dbReference type="InterPro" id="IPR004099">
    <property type="entry name" value="Pyr_nucl-diS_OxRdtase_dimer"/>
</dbReference>
<dbReference type="EMBL" id="FNWV01000018">
    <property type="protein sequence ID" value="SEH85365.1"/>
    <property type="molecule type" value="Genomic_DNA"/>
</dbReference>
<accession>A0A1H6LL41</accession>
<dbReference type="Gene3D" id="3.40.250.10">
    <property type="entry name" value="Rhodanese-like domain"/>
    <property type="match status" value="1"/>
</dbReference>
<comment type="similarity">
    <text evidence="2">Belongs to the class-III pyridine nucleotide-disulfide oxidoreductase family.</text>
</comment>
<dbReference type="PANTHER" id="PTHR43429">
    <property type="entry name" value="PYRIDINE NUCLEOTIDE-DISULFIDE OXIDOREDUCTASE DOMAIN-CONTAINING"/>
    <property type="match status" value="1"/>
</dbReference>
<dbReference type="SUPFAM" id="SSF52821">
    <property type="entry name" value="Rhodanese/Cell cycle control phosphatase"/>
    <property type="match status" value="1"/>
</dbReference>
<evidence type="ECO:0000313" key="8">
    <source>
        <dbReference type="EMBL" id="SEH85365.1"/>
    </source>
</evidence>
<comment type="cofactor">
    <cofactor evidence="1">
        <name>FAD</name>
        <dbReference type="ChEBI" id="CHEBI:57692"/>
    </cofactor>
</comment>
<dbReference type="Pfam" id="PF00581">
    <property type="entry name" value="Rhodanese"/>
    <property type="match status" value="1"/>
</dbReference>
<dbReference type="PROSITE" id="PS50206">
    <property type="entry name" value="RHODANESE_3"/>
    <property type="match status" value="1"/>
</dbReference>
<name>A0A1H6LL41_RUMFL</name>
<dbReference type="SMART" id="SM00450">
    <property type="entry name" value="RHOD"/>
    <property type="match status" value="1"/>
</dbReference>
<dbReference type="SUPFAM" id="SSF51905">
    <property type="entry name" value="FAD/NAD(P)-binding domain"/>
    <property type="match status" value="1"/>
</dbReference>
<evidence type="ECO:0000256" key="2">
    <source>
        <dbReference type="ARBA" id="ARBA00009130"/>
    </source>
</evidence>
<sequence length="556" mass="60787">MKTVIIGGVAGGASAAARLRRLNEHDEIIILERGDFISFANCGLPYYIGGEITDKRMLTLQTPESFRSRFNIDVRIKNEAVKIIPEKHIVQIRWVDSGEVYEEGYDRLILSPGAKPIRPNIKGIEQPHVFTLRNIPDTMKIKSFIENEAPKKAVVVGGGYIGVEMAENLANAGLEVAVVELADHLIAPLDYDMAADVHQYIQSRGIKLYLSNGVTEITNRDVILQKGNIAADMVIMSVGVTPETTLAKECGMAVNGRGSIIVNSRMQTSVPDIYAVGDAVEVKDFVTDASAFIPLAGPANKQGRIAADNISGIPSEYSGTQGSSVLKLFDMTIAATGLNEKRAKETGIEYDKSYTYSASHASYYPGAENMSVKVLWDKHTHKLLGAQIVGFDGVDKRMDVLAAAIRFGAKVTELKELELCYAPPFGSAKDPVNMVGYVAENVISGKVKQFFWNDVEALPRDGSVTLLDVRTKSEAARGMIGGFVNIPLDDLRDGLENIPKDKPVYVYCHSGLRSYIACRLLSGYGYDCYNLAGGWRLYESVVCSQKVKEYICTEDA</sequence>
<dbReference type="AlphaFoldDB" id="A0A1H6LL41"/>
<proteinExistence type="inferred from homology"/>
<evidence type="ECO:0000256" key="5">
    <source>
        <dbReference type="ARBA" id="ARBA00023002"/>
    </source>
</evidence>
<keyword evidence="6" id="KW-0676">Redox-active center</keyword>
<keyword evidence="5" id="KW-0560">Oxidoreductase</keyword>
<dbReference type="GO" id="GO:0016491">
    <property type="term" value="F:oxidoreductase activity"/>
    <property type="evidence" value="ECO:0007669"/>
    <property type="project" value="UniProtKB-KW"/>
</dbReference>
<dbReference type="InterPro" id="IPR023753">
    <property type="entry name" value="FAD/NAD-binding_dom"/>
</dbReference>
<dbReference type="InterPro" id="IPR050260">
    <property type="entry name" value="FAD-bd_OxRdtase"/>
</dbReference>
<dbReference type="SUPFAM" id="SSF55424">
    <property type="entry name" value="FAD/NAD-linked reductases, dimerisation (C-terminal) domain"/>
    <property type="match status" value="1"/>
</dbReference>
<reference evidence="8 9" key="1">
    <citation type="submission" date="2016-10" db="EMBL/GenBank/DDBJ databases">
        <authorList>
            <person name="de Groot N.N."/>
        </authorList>
    </citation>
    <scope>NUCLEOTIDE SEQUENCE [LARGE SCALE GENOMIC DNA]</scope>
    <source>
        <strain evidence="8 9">YAD2003</strain>
    </source>
</reference>
<dbReference type="Gene3D" id="3.50.50.60">
    <property type="entry name" value="FAD/NAD(P)-binding domain"/>
    <property type="match status" value="2"/>
</dbReference>
<dbReference type="OrthoDB" id="9802028at2"/>
<keyword evidence="3" id="KW-0285">Flavoprotein</keyword>